<accession>A0ABN0FUU6</accession>
<organism evidence="1 2">
    <name type="scientific">Paraburkholderia hospita</name>
    <dbReference type="NCBI Taxonomy" id="169430"/>
    <lineage>
        <taxon>Bacteria</taxon>
        <taxon>Pseudomonadati</taxon>
        <taxon>Pseudomonadota</taxon>
        <taxon>Betaproteobacteria</taxon>
        <taxon>Burkholderiales</taxon>
        <taxon>Burkholderiaceae</taxon>
        <taxon>Paraburkholderia</taxon>
    </lineage>
</organism>
<reference evidence="1 2" key="1">
    <citation type="journal article" date="2012" name="J. Bacteriol.">
        <title>Draft Genome Sequence of the Soil Bacterium Burkholderia terrae Strain BS001, Which Interacts with Fungal Surface Structures.</title>
        <authorList>
            <person name="Nazir R."/>
            <person name="Hansen M.A."/>
            <person name="Sorensen S."/>
            <person name="van Elsas J.D."/>
        </authorList>
    </citation>
    <scope>NUCLEOTIDE SEQUENCE [LARGE SCALE GENOMIC DNA]</scope>
    <source>
        <strain evidence="1 2">BS001</strain>
    </source>
</reference>
<comment type="caution">
    <text evidence="1">The sequence shown here is derived from an EMBL/GenBank/DDBJ whole genome shotgun (WGS) entry which is preliminary data.</text>
</comment>
<evidence type="ECO:0000313" key="2">
    <source>
        <dbReference type="Proteomes" id="UP000004980"/>
    </source>
</evidence>
<keyword evidence="2" id="KW-1185">Reference proteome</keyword>
<dbReference type="Proteomes" id="UP000004980">
    <property type="component" value="Unassembled WGS sequence"/>
</dbReference>
<proteinExistence type="predicted"/>
<sequence>MGHQPEAKRYEIDCNFRQSVRRNVAMEFDFPVELRQRSSCASTGTEDIAALRELTYLPIDTTHDDEWLHTCLT</sequence>
<evidence type="ECO:0000313" key="1">
    <source>
        <dbReference type="EMBL" id="EIN02570.1"/>
    </source>
</evidence>
<protein>
    <submittedName>
        <fullName evidence="1">Uncharacterized protein</fullName>
    </submittedName>
</protein>
<gene>
    <name evidence="1" type="ORF">WQE_03282</name>
</gene>
<name>A0ABN0FUU6_9BURK</name>
<dbReference type="EMBL" id="AKAU01000019">
    <property type="protein sequence ID" value="EIN02570.1"/>
    <property type="molecule type" value="Genomic_DNA"/>
</dbReference>